<reference evidence="3" key="1">
    <citation type="submission" date="2023-03" db="EMBL/GenBank/DDBJ databases">
        <authorList>
            <person name="Steffen K."/>
            <person name="Cardenas P."/>
        </authorList>
    </citation>
    <scope>NUCLEOTIDE SEQUENCE</scope>
</reference>
<dbReference type="Proteomes" id="UP001174909">
    <property type="component" value="Unassembled WGS sequence"/>
</dbReference>
<protein>
    <recommendedName>
        <fullName evidence="5">Secreted protein</fullName>
    </recommendedName>
</protein>
<comment type="caution">
    <text evidence="3">The sequence shown here is derived from an EMBL/GenBank/DDBJ whole genome shotgun (WGS) entry which is preliminary data.</text>
</comment>
<feature type="signal peptide" evidence="2">
    <location>
        <begin position="1"/>
        <end position="29"/>
    </location>
</feature>
<evidence type="ECO:0000313" key="3">
    <source>
        <dbReference type="EMBL" id="CAI8011215.1"/>
    </source>
</evidence>
<gene>
    <name evidence="3" type="ORF">GBAR_LOCUS7278</name>
</gene>
<accession>A0AA35WE54</accession>
<evidence type="ECO:0000256" key="2">
    <source>
        <dbReference type="SAM" id="SignalP"/>
    </source>
</evidence>
<name>A0AA35WE54_GEOBA</name>
<feature type="region of interest" description="Disordered" evidence="1">
    <location>
        <begin position="45"/>
        <end position="68"/>
    </location>
</feature>
<feature type="chain" id="PRO_5041294183" description="Secreted protein" evidence="2">
    <location>
        <begin position="30"/>
        <end position="68"/>
    </location>
</feature>
<keyword evidence="2" id="KW-0732">Signal</keyword>
<organism evidence="3 4">
    <name type="scientific">Geodia barretti</name>
    <name type="common">Barrett's horny sponge</name>
    <dbReference type="NCBI Taxonomy" id="519541"/>
    <lineage>
        <taxon>Eukaryota</taxon>
        <taxon>Metazoa</taxon>
        <taxon>Porifera</taxon>
        <taxon>Demospongiae</taxon>
        <taxon>Heteroscleromorpha</taxon>
        <taxon>Tetractinellida</taxon>
        <taxon>Astrophorina</taxon>
        <taxon>Geodiidae</taxon>
        <taxon>Geodia</taxon>
    </lineage>
</organism>
<keyword evidence="4" id="KW-1185">Reference proteome</keyword>
<proteinExistence type="predicted"/>
<sequence length="68" mass="7074">MASSWMVESMHTGLLSIHLSAIMVSSIRADVVSPLASVACCGESTAVDTDSPTRSKSQITSSSTTAWV</sequence>
<dbReference type="AlphaFoldDB" id="A0AA35WE54"/>
<feature type="compositionally biased region" description="Polar residues" evidence="1">
    <location>
        <begin position="46"/>
        <end position="68"/>
    </location>
</feature>
<dbReference type="EMBL" id="CASHTH010001087">
    <property type="protein sequence ID" value="CAI8011215.1"/>
    <property type="molecule type" value="Genomic_DNA"/>
</dbReference>
<evidence type="ECO:0000256" key="1">
    <source>
        <dbReference type="SAM" id="MobiDB-lite"/>
    </source>
</evidence>
<evidence type="ECO:0008006" key="5">
    <source>
        <dbReference type="Google" id="ProtNLM"/>
    </source>
</evidence>
<evidence type="ECO:0000313" key="4">
    <source>
        <dbReference type="Proteomes" id="UP001174909"/>
    </source>
</evidence>